<dbReference type="Proteomes" id="UP001235939">
    <property type="component" value="Chromosome 21"/>
</dbReference>
<comment type="subcellular location">
    <subcellularLocation>
        <location evidence="1">Nucleus</location>
    </subcellularLocation>
</comment>
<feature type="domain" description="DNTTIP1 dimerisation" evidence="6">
    <location>
        <begin position="234"/>
        <end position="300"/>
    </location>
</feature>
<feature type="compositionally biased region" description="Polar residues" evidence="4">
    <location>
        <begin position="564"/>
        <end position="574"/>
    </location>
</feature>
<dbReference type="InterPro" id="IPR049121">
    <property type="entry name" value="TdIF1_C"/>
</dbReference>
<proteinExistence type="predicted"/>
<evidence type="ECO:0000313" key="9">
    <source>
        <dbReference type="Proteomes" id="UP001235939"/>
    </source>
</evidence>
<dbReference type="PANTHER" id="PTHR23399:SF2">
    <property type="entry name" value="DEOXYNUCLEOTIDYLTRANSFERASE TERMINAL-INTERACTING PROTEIN 1"/>
    <property type="match status" value="1"/>
</dbReference>
<dbReference type="InterPro" id="IPR026064">
    <property type="entry name" value="TdIF1"/>
</dbReference>
<dbReference type="PANTHER" id="PTHR23399">
    <property type="entry name" value="DEOXYNUCLEOTIDYLTRANSFERASE TERMINAL-INTERACTING PROTEIN 1"/>
    <property type="match status" value="1"/>
</dbReference>
<evidence type="ECO:0000256" key="3">
    <source>
        <dbReference type="ARBA" id="ARBA00023242"/>
    </source>
</evidence>
<evidence type="ECO:0000259" key="5">
    <source>
        <dbReference type="Pfam" id="PF17921"/>
    </source>
</evidence>
<reference evidence="8 9" key="1">
    <citation type="submission" date="2022-01" db="EMBL/GenBank/DDBJ databases">
        <title>A chromosomal length assembly of Cordylochernes scorpioides.</title>
        <authorList>
            <person name="Zeh D."/>
            <person name="Zeh J."/>
        </authorList>
    </citation>
    <scope>NUCLEOTIDE SEQUENCE [LARGE SCALE GENOMIC DNA]</scope>
    <source>
        <strain evidence="8">IN4F17</strain>
        <tissue evidence="8">Whole Body</tissue>
    </source>
</reference>
<feature type="domain" description="TdIF1 C-terminal" evidence="7">
    <location>
        <begin position="393"/>
        <end position="489"/>
    </location>
</feature>
<feature type="domain" description="Integrase zinc-binding" evidence="5">
    <location>
        <begin position="68"/>
        <end position="121"/>
    </location>
</feature>
<evidence type="ECO:0000313" key="8">
    <source>
        <dbReference type="EMBL" id="UYV82219.1"/>
    </source>
</evidence>
<evidence type="ECO:0000256" key="4">
    <source>
        <dbReference type="SAM" id="MobiDB-lite"/>
    </source>
</evidence>
<keyword evidence="3" id="KW-0539">Nucleus</keyword>
<feature type="compositionally biased region" description="Low complexity" evidence="4">
    <location>
        <begin position="142"/>
        <end position="158"/>
    </location>
</feature>
<gene>
    <name evidence="8" type="ORF">LAZ67_21001363</name>
</gene>
<feature type="region of interest" description="Disordered" evidence="4">
    <location>
        <begin position="128"/>
        <end position="164"/>
    </location>
</feature>
<protein>
    <submittedName>
        <fullName evidence="8">DNTTIP1</fullName>
    </submittedName>
</protein>
<evidence type="ECO:0000259" key="6">
    <source>
        <dbReference type="Pfam" id="PF18192"/>
    </source>
</evidence>
<dbReference type="InterPro" id="IPR041588">
    <property type="entry name" value="Integrase_H2C2"/>
</dbReference>
<organism evidence="8 9">
    <name type="scientific">Cordylochernes scorpioides</name>
    <dbReference type="NCBI Taxonomy" id="51811"/>
    <lineage>
        <taxon>Eukaryota</taxon>
        <taxon>Metazoa</taxon>
        <taxon>Ecdysozoa</taxon>
        <taxon>Arthropoda</taxon>
        <taxon>Chelicerata</taxon>
        <taxon>Arachnida</taxon>
        <taxon>Pseudoscorpiones</taxon>
        <taxon>Cheliferoidea</taxon>
        <taxon>Chernetidae</taxon>
        <taxon>Cordylochernes</taxon>
    </lineage>
</organism>
<dbReference type="Gene3D" id="1.10.340.70">
    <property type="match status" value="1"/>
</dbReference>
<evidence type="ECO:0000256" key="1">
    <source>
        <dbReference type="ARBA" id="ARBA00004123"/>
    </source>
</evidence>
<dbReference type="InterPro" id="IPR041384">
    <property type="entry name" value="DNTTIP1_dimer"/>
</dbReference>
<name>A0ABY6LNR0_9ARAC</name>
<keyword evidence="2" id="KW-0238">DNA-binding</keyword>
<evidence type="ECO:0000259" key="7">
    <source>
        <dbReference type="Pfam" id="PF21229"/>
    </source>
</evidence>
<feature type="region of interest" description="Disordered" evidence="4">
    <location>
        <begin position="330"/>
        <end position="371"/>
    </location>
</feature>
<accession>A0ABY6LNR0</accession>
<keyword evidence="9" id="KW-1185">Reference proteome</keyword>
<dbReference type="EMBL" id="CP092883">
    <property type="protein sequence ID" value="UYV82219.1"/>
    <property type="molecule type" value="Genomic_DNA"/>
</dbReference>
<evidence type="ECO:0000256" key="2">
    <source>
        <dbReference type="ARBA" id="ARBA00023125"/>
    </source>
</evidence>
<feature type="region of interest" description="Disordered" evidence="4">
    <location>
        <begin position="498"/>
        <end position="574"/>
    </location>
</feature>
<dbReference type="Pfam" id="PF18192">
    <property type="entry name" value="DNTTIP1_dimer"/>
    <property type="match status" value="1"/>
</dbReference>
<dbReference type="Pfam" id="PF21229">
    <property type="entry name" value="TdIF1_2nd"/>
    <property type="match status" value="1"/>
</dbReference>
<dbReference type="Pfam" id="PF17921">
    <property type="entry name" value="Integrase_H2C2"/>
    <property type="match status" value="1"/>
</dbReference>
<sequence length="574" mass="65554">MLRSKTRLTRLQKDTLNDKECCLLKQYILTDWPLHKKNLPSNFKPYWKFKEELHEWQNLICRGNKLLIPKTQRSEILKILHASHKGRDNTIALAKRFIYSPGMNKEIEELINNCSICQQTSKANLKEPMLPHQAPDYPWQKQSTQPPSSGQLSSPGSPKNWTYGSPKNLITTKSGYKMVNSENQNMVAWNNIFHMRPYNLTNFPTNTTSYRSANRSQAVAIQKAKIGFVTNSTKCLDLIRQNIQKLINKEIDTVIQKYISKFFKPGIENIKVNCEDGSMNNHLQAICRQVLEEAKKMYQSEPSRENSPCNGISDVENTVPPITIKYKVHKYHRKRKDSDTDSELYNPVGRPKKRKGRPPLIHNHSGRSTPSKLIPEQIKREGPKWDPDRLKPNSKFIMGAKANKALGLGNTRGRIYVKHPNIFKYSGDQDDKQWLCDHKLMPPIKGKAYMLLIEDIEELAASDEYRNSPALLPGEIVGFEVPEVMLKKMKQYMQSVRTDANLKKRGRSSDNGGVKPQPEKLPKLEPPFFQSEMNNSPSPMFLSVIKTESTTPSPNPVSPAPSDLSLSVDSSNFL</sequence>